<dbReference type="PANTHER" id="PTHR47723:SF19">
    <property type="entry name" value="POLYNUCLEOTIDYL TRANSFERASE, RIBONUCLEASE H-LIKE SUPERFAMILY PROTEIN"/>
    <property type="match status" value="1"/>
</dbReference>
<dbReference type="InterPro" id="IPR012337">
    <property type="entry name" value="RNaseH-like_sf"/>
</dbReference>
<sequence>MHEAALKQPFRRTTETHLIGLHYGSFFTFAPQAIRSAALVSWKKPKSPMLKLNIDGSSIGNPGPSGRRVCRDQRGVVLIAFAKHFDQGTSMEAKMKSLLFVLELCVHMVFYLWRLVWTPR</sequence>
<evidence type="ECO:0000313" key="2">
    <source>
        <dbReference type="EMBL" id="KAL3529109.1"/>
    </source>
</evidence>
<dbReference type="InterPro" id="IPR053151">
    <property type="entry name" value="RNase_H-like"/>
</dbReference>
<accession>A0ABD3ABK4</accession>
<keyword evidence="1" id="KW-1133">Transmembrane helix</keyword>
<organism evidence="2 3">
    <name type="scientific">Cinchona calisaya</name>
    <dbReference type="NCBI Taxonomy" id="153742"/>
    <lineage>
        <taxon>Eukaryota</taxon>
        <taxon>Viridiplantae</taxon>
        <taxon>Streptophyta</taxon>
        <taxon>Embryophyta</taxon>
        <taxon>Tracheophyta</taxon>
        <taxon>Spermatophyta</taxon>
        <taxon>Magnoliopsida</taxon>
        <taxon>eudicotyledons</taxon>
        <taxon>Gunneridae</taxon>
        <taxon>Pentapetalae</taxon>
        <taxon>asterids</taxon>
        <taxon>lamiids</taxon>
        <taxon>Gentianales</taxon>
        <taxon>Rubiaceae</taxon>
        <taxon>Cinchonoideae</taxon>
        <taxon>Cinchoneae</taxon>
        <taxon>Cinchona</taxon>
    </lineage>
</organism>
<keyword evidence="3" id="KW-1185">Reference proteome</keyword>
<comment type="caution">
    <text evidence="2">The sequence shown here is derived from an EMBL/GenBank/DDBJ whole genome shotgun (WGS) entry which is preliminary data.</text>
</comment>
<name>A0ABD3ABK4_9GENT</name>
<reference evidence="2 3" key="1">
    <citation type="submission" date="2024-11" db="EMBL/GenBank/DDBJ databases">
        <title>A near-complete genome assembly of Cinchona calisaya.</title>
        <authorList>
            <person name="Lian D.C."/>
            <person name="Zhao X.W."/>
            <person name="Wei L."/>
        </authorList>
    </citation>
    <scope>NUCLEOTIDE SEQUENCE [LARGE SCALE GENOMIC DNA]</scope>
    <source>
        <tissue evidence="2">Nenye</tissue>
    </source>
</reference>
<evidence type="ECO:0000313" key="3">
    <source>
        <dbReference type="Proteomes" id="UP001630127"/>
    </source>
</evidence>
<evidence type="ECO:0000256" key="1">
    <source>
        <dbReference type="SAM" id="Phobius"/>
    </source>
</evidence>
<dbReference type="EMBL" id="JBJUIK010000004">
    <property type="protein sequence ID" value="KAL3529109.1"/>
    <property type="molecule type" value="Genomic_DNA"/>
</dbReference>
<protein>
    <recommendedName>
        <fullName evidence="4">RNase H type-1 domain-containing protein</fullName>
    </recommendedName>
</protein>
<keyword evidence="1" id="KW-0472">Membrane</keyword>
<dbReference type="AlphaFoldDB" id="A0ABD3ABK4"/>
<dbReference type="PANTHER" id="PTHR47723">
    <property type="entry name" value="OS05G0353850 PROTEIN"/>
    <property type="match status" value="1"/>
</dbReference>
<gene>
    <name evidence="2" type="ORF">ACH5RR_008431</name>
</gene>
<dbReference type="Proteomes" id="UP001630127">
    <property type="component" value="Unassembled WGS sequence"/>
</dbReference>
<evidence type="ECO:0008006" key="4">
    <source>
        <dbReference type="Google" id="ProtNLM"/>
    </source>
</evidence>
<proteinExistence type="predicted"/>
<dbReference type="SUPFAM" id="SSF53098">
    <property type="entry name" value="Ribonuclease H-like"/>
    <property type="match status" value="1"/>
</dbReference>
<feature type="transmembrane region" description="Helical" evidence="1">
    <location>
        <begin position="98"/>
        <end position="117"/>
    </location>
</feature>
<keyword evidence="1" id="KW-0812">Transmembrane</keyword>